<protein>
    <submittedName>
        <fullName evidence="1">Uncharacterized protein</fullName>
    </submittedName>
</protein>
<sequence>MPRIERDPTRPAKDPEIEQLKEELLDALEQTLGIGSTACHQVNVPYKRYKRWLATDPEFKRAAEAITDITIDFVEAQLFRQIQEGNTQATMFYLRTKAKHRGYVETPLLNIDTINPIQILLPNGVNPPELPTIDITPDEDDDDE</sequence>
<gene>
    <name evidence="1" type="ORF">UFOVP693_19</name>
</gene>
<accession>A0A6J5NEL0</accession>
<dbReference type="EMBL" id="LR796650">
    <property type="protein sequence ID" value="CAB4157333.1"/>
    <property type="molecule type" value="Genomic_DNA"/>
</dbReference>
<evidence type="ECO:0000313" key="1">
    <source>
        <dbReference type="EMBL" id="CAB4157333.1"/>
    </source>
</evidence>
<name>A0A6J5NEL0_9CAUD</name>
<organism evidence="1">
    <name type="scientific">uncultured Caudovirales phage</name>
    <dbReference type="NCBI Taxonomy" id="2100421"/>
    <lineage>
        <taxon>Viruses</taxon>
        <taxon>Duplodnaviria</taxon>
        <taxon>Heunggongvirae</taxon>
        <taxon>Uroviricota</taxon>
        <taxon>Caudoviricetes</taxon>
        <taxon>Peduoviridae</taxon>
        <taxon>Maltschvirus</taxon>
        <taxon>Maltschvirus maltsch</taxon>
    </lineage>
</organism>
<reference evidence="1" key="1">
    <citation type="submission" date="2020-04" db="EMBL/GenBank/DDBJ databases">
        <authorList>
            <person name="Chiriac C."/>
            <person name="Salcher M."/>
            <person name="Ghai R."/>
            <person name="Kavagutti S V."/>
        </authorList>
    </citation>
    <scope>NUCLEOTIDE SEQUENCE</scope>
</reference>
<proteinExistence type="predicted"/>